<sequence>MNSFYFLCQQTMIFFVPLMVVALGELFSERSGVLNIALEGIMVFGGFWGILFVSKFQASMPVWLCLAAAILISMAMGMLLSLLHAFASINLKADQTISSTALNTFSTAFCIFFARVVQEVEQVSFKNTFRIDKIPLLGDIPVIGPMLFQNAYITTYLGVAILLISSYVLYKTRFGLRLRSCGENPQAADSVGIDVYRMRYTGVLLSGALGGLGGLIYIIPSTTMFNSTVAGYGFLALTVLVFGQWKPSRIFFAALFFGLTKTIAAAYSGIPFLLGLGIPDTIYKMLPYIATLLVLTITSSRSPGPAAAGVPYDKGAR</sequence>
<evidence type="ECO:0000256" key="3">
    <source>
        <dbReference type="ARBA" id="ARBA00022692"/>
    </source>
</evidence>
<evidence type="ECO:0000256" key="2">
    <source>
        <dbReference type="ARBA" id="ARBA00022475"/>
    </source>
</evidence>
<dbReference type="PANTHER" id="PTHR43370">
    <property type="entry name" value="SUGAR ABC TRANSPORTER INTEGRAL MEMBRANE PROTEIN-RELATED"/>
    <property type="match status" value="1"/>
</dbReference>
<evidence type="ECO:0000313" key="11">
    <source>
        <dbReference type="Proteomes" id="UP000196386"/>
    </source>
</evidence>
<name>A0A174ML48_9FIRM</name>
<dbReference type="CDD" id="cd06580">
    <property type="entry name" value="TM_PBP1_transp_TpRbsC_like"/>
    <property type="match status" value="1"/>
</dbReference>
<dbReference type="Proteomes" id="UP000260828">
    <property type="component" value="Unassembled WGS sequence"/>
</dbReference>
<comment type="subcellular location">
    <subcellularLocation>
        <location evidence="1">Cell membrane</location>
        <topology evidence="1">Multi-pass membrane protein</topology>
    </subcellularLocation>
</comment>
<dbReference type="EMBL" id="NFKP01000025">
    <property type="protein sequence ID" value="OUP67841.1"/>
    <property type="molecule type" value="Genomic_DNA"/>
</dbReference>
<evidence type="ECO:0000313" key="8">
    <source>
        <dbReference type="EMBL" id="OUP67841.1"/>
    </source>
</evidence>
<proteinExistence type="predicted"/>
<feature type="transmembrane region" description="Helical" evidence="6">
    <location>
        <begin position="250"/>
        <end position="270"/>
    </location>
</feature>
<dbReference type="Proteomes" id="UP000196386">
    <property type="component" value="Unassembled WGS sequence"/>
</dbReference>
<keyword evidence="4 6" id="KW-1133">Transmembrane helix</keyword>
<feature type="transmembrane region" description="Helical" evidence="6">
    <location>
        <begin position="60"/>
        <end position="85"/>
    </location>
</feature>
<evidence type="ECO:0000256" key="6">
    <source>
        <dbReference type="SAM" id="Phobius"/>
    </source>
</evidence>
<dbReference type="AlphaFoldDB" id="A0A174ML48"/>
<evidence type="ECO:0000256" key="4">
    <source>
        <dbReference type="ARBA" id="ARBA00022989"/>
    </source>
</evidence>
<reference evidence="11" key="2">
    <citation type="submission" date="2017-04" db="EMBL/GenBank/DDBJ databases">
        <title>Function of individual gut microbiota members based on whole genome sequencing of pure cultures obtained from chicken caecum.</title>
        <authorList>
            <person name="Medvecky M."/>
            <person name="Cejkova D."/>
            <person name="Polansky O."/>
            <person name="Karasova D."/>
            <person name="Kubasova T."/>
            <person name="Cizek A."/>
            <person name="Rychlik I."/>
        </authorList>
    </citation>
    <scope>NUCLEOTIDE SEQUENCE [LARGE SCALE GENOMIC DNA]</scope>
    <source>
        <strain evidence="11">An175</strain>
    </source>
</reference>
<gene>
    <name evidence="8" type="ORF">B5F11_16105</name>
    <name evidence="9" type="ORF">DXC40_07970</name>
    <name evidence="7" type="ORF">ERS852551_00589</name>
</gene>
<evidence type="ECO:0000313" key="10">
    <source>
        <dbReference type="Proteomes" id="UP000095765"/>
    </source>
</evidence>
<dbReference type="OrthoDB" id="9792579at2"/>
<evidence type="ECO:0000256" key="1">
    <source>
        <dbReference type="ARBA" id="ARBA00004651"/>
    </source>
</evidence>
<organism evidence="7 10">
    <name type="scientific">Anaerotruncus colihominis</name>
    <dbReference type="NCBI Taxonomy" id="169435"/>
    <lineage>
        <taxon>Bacteria</taxon>
        <taxon>Bacillati</taxon>
        <taxon>Bacillota</taxon>
        <taxon>Clostridia</taxon>
        <taxon>Eubacteriales</taxon>
        <taxon>Oscillospiraceae</taxon>
        <taxon>Anaerotruncus</taxon>
    </lineage>
</organism>
<dbReference type="EMBL" id="CZBE01000003">
    <property type="protein sequence ID" value="CUP37013.1"/>
    <property type="molecule type" value="Genomic_DNA"/>
</dbReference>
<dbReference type="EMBL" id="QVME01000003">
    <property type="protein sequence ID" value="RGE68272.1"/>
    <property type="molecule type" value="Genomic_DNA"/>
</dbReference>
<reference evidence="8" key="3">
    <citation type="journal article" date="2018" name="BMC Genomics">
        <title>Whole genome sequencing and function prediction of 133 gut anaerobes isolated from chicken caecum in pure cultures.</title>
        <authorList>
            <person name="Medvecky M."/>
            <person name="Cejkova D."/>
            <person name="Polansky O."/>
            <person name="Karasova D."/>
            <person name="Kubasova T."/>
            <person name="Cizek A."/>
            <person name="Rychlik I."/>
        </authorList>
    </citation>
    <scope>NUCLEOTIDE SEQUENCE</scope>
    <source>
        <strain evidence="8">An175</strain>
    </source>
</reference>
<dbReference type="GO" id="GO:0005886">
    <property type="term" value="C:plasma membrane"/>
    <property type="evidence" value="ECO:0007669"/>
    <property type="project" value="UniProtKB-SubCell"/>
</dbReference>
<keyword evidence="2" id="KW-1003">Cell membrane</keyword>
<dbReference type="Pfam" id="PF02653">
    <property type="entry name" value="BPD_transp_2"/>
    <property type="match status" value="1"/>
</dbReference>
<feature type="transmembrane region" description="Helical" evidence="6">
    <location>
        <begin position="225"/>
        <end position="243"/>
    </location>
</feature>
<dbReference type="Proteomes" id="UP000095765">
    <property type="component" value="Unassembled WGS sequence"/>
</dbReference>
<accession>A0A174ML48</accession>
<feature type="transmembrane region" description="Helical" evidence="6">
    <location>
        <begin position="33"/>
        <end position="54"/>
    </location>
</feature>
<dbReference type="RefSeq" id="WP_006873816.1">
    <property type="nucleotide sequence ID" value="NZ_CABIWA010000006.1"/>
</dbReference>
<reference evidence="7 10" key="1">
    <citation type="submission" date="2015-09" db="EMBL/GenBank/DDBJ databases">
        <authorList>
            <consortium name="Pathogen Informatics"/>
        </authorList>
    </citation>
    <scope>NUCLEOTIDE SEQUENCE [LARGE SCALE GENOMIC DNA]</scope>
    <source>
        <strain evidence="7 10">2789STDY5834939</strain>
    </source>
</reference>
<feature type="transmembrane region" description="Helical" evidence="6">
    <location>
        <begin position="6"/>
        <end position="26"/>
    </location>
</feature>
<protein>
    <submittedName>
        <fullName evidence="8">ABC transporter permease</fullName>
    </submittedName>
    <submittedName>
        <fullName evidence="7">ABC-type uncharacterized transport system, permease component</fullName>
    </submittedName>
</protein>
<evidence type="ECO:0000256" key="5">
    <source>
        <dbReference type="ARBA" id="ARBA00023136"/>
    </source>
</evidence>
<evidence type="ECO:0000313" key="7">
    <source>
        <dbReference type="EMBL" id="CUP37013.1"/>
    </source>
</evidence>
<evidence type="ECO:0000313" key="9">
    <source>
        <dbReference type="EMBL" id="RGE68272.1"/>
    </source>
</evidence>
<reference evidence="9 12" key="4">
    <citation type="submission" date="2018-08" db="EMBL/GenBank/DDBJ databases">
        <title>A genome reference for cultivated species of the human gut microbiota.</title>
        <authorList>
            <person name="Zou Y."/>
            <person name="Xue W."/>
            <person name="Luo G."/>
        </authorList>
    </citation>
    <scope>NUCLEOTIDE SEQUENCE [LARGE SCALE GENOMIC DNA]</scope>
    <source>
        <strain evidence="9 12">TF05-12AC</strain>
    </source>
</reference>
<dbReference type="InterPro" id="IPR001851">
    <property type="entry name" value="ABC_transp_permease"/>
</dbReference>
<dbReference type="GeneID" id="72463083"/>
<dbReference type="GO" id="GO:0022857">
    <property type="term" value="F:transmembrane transporter activity"/>
    <property type="evidence" value="ECO:0007669"/>
    <property type="project" value="InterPro"/>
</dbReference>
<feature type="transmembrane region" description="Helical" evidence="6">
    <location>
        <begin position="151"/>
        <end position="170"/>
    </location>
</feature>
<keyword evidence="5 6" id="KW-0472">Membrane</keyword>
<feature type="transmembrane region" description="Helical" evidence="6">
    <location>
        <begin position="200"/>
        <end position="219"/>
    </location>
</feature>
<keyword evidence="3 6" id="KW-0812">Transmembrane</keyword>
<dbReference type="PANTHER" id="PTHR43370:SF1">
    <property type="entry name" value="GUANOSINE ABC TRANSPORTER PERMEASE PROTEIN NUPQ"/>
    <property type="match status" value="1"/>
</dbReference>
<evidence type="ECO:0000313" key="12">
    <source>
        <dbReference type="Proteomes" id="UP000260828"/>
    </source>
</evidence>